<feature type="compositionally biased region" description="Low complexity" evidence="1">
    <location>
        <begin position="330"/>
        <end position="354"/>
    </location>
</feature>
<evidence type="ECO:0000256" key="1">
    <source>
        <dbReference type="SAM" id="MobiDB-lite"/>
    </source>
</evidence>
<dbReference type="RefSeq" id="WP_404633951.1">
    <property type="nucleotide sequence ID" value="NZ_JADIKM010000003.1"/>
</dbReference>
<name>A0ABW8JXR0_9GAMM</name>
<keyword evidence="2" id="KW-0812">Transmembrane</keyword>
<feature type="region of interest" description="Disordered" evidence="1">
    <location>
        <begin position="312"/>
        <end position="381"/>
    </location>
</feature>
<keyword evidence="2" id="KW-0472">Membrane</keyword>
<keyword evidence="2" id="KW-1133">Transmembrane helix</keyword>
<evidence type="ECO:0000259" key="3">
    <source>
        <dbReference type="Pfam" id="PF05707"/>
    </source>
</evidence>
<protein>
    <recommendedName>
        <fullName evidence="3">Zona occludens toxin N-terminal domain-containing protein</fullName>
    </recommendedName>
</protein>
<evidence type="ECO:0000313" key="5">
    <source>
        <dbReference type="Proteomes" id="UP001620460"/>
    </source>
</evidence>
<dbReference type="Pfam" id="PF05707">
    <property type="entry name" value="Zot"/>
    <property type="match status" value="1"/>
</dbReference>
<reference evidence="4 5" key="1">
    <citation type="submission" date="2020-10" db="EMBL/GenBank/DDBJ databases">
        <title>Phylogeny of dyella-like bacteria.</title>
        <authorList>
            <person name="Fu J."/>
        </authorList>
    </citation>
    <scope>NUCLEOTIDE SEQUENCE [LARGE SCALE GENOMIC DNA]</scope>
    <source>
        <strain evidence="4 5">Gsoil3046</strain>
    </source>
</reference>
<evidence type="ECO:0000256" key="2">
    <source>
        <dbReference type="SAM" id="Phobius"/>
    </source>
</evidence>
<dbReference type="EMBL" id="JADIKM010000003">
    <property type="protein sequence ID" value="MFK2904961.1"/>
    <property type="molecule type" value="Genomic_DNA"/>
</dbReference>
<accession>A0ABW8JXR0</accession>
<dbReference type="Proteomes" id="UP001620460">
    <property type="component" value="Unassembled WGS sequence"/>
</dbReference>
<organism evidence="4 5">
    <name type="scientific">Dyella ginsengisoli</name>
    <dbReference type="NCBI Taxonomy" id="363848"/>
    <lineage>
        <taxon>Bacteria</taxon>
        <taxon>Pseudomonadati</taxon>
        <taxon>Pseudomonadota</taxon>
        <taxon>Gammaproteobacteria</taxon>
        <taxon>Lysobacterales</taxon>
        <taxon>Rhodanobacteraceae</taxon>
        <taxon>Dyella</taxon>
    </lineage>
</organism>
<feature type="domain" description="Zona occludens toxin N-terminal" evidence="3">
    <location>
        <begin position="47"/>
        <end position="146"/>
    </location>
</feature>
<comment type="caution">
    <text evidence="4">The sequence shown here is derived from an EMBL/GenBank/DDBJ whole genome shotgun (WGS) entry which is preliminary data.</text>
</comment>
<sequence length="381" mass="41522">MPIQLRTGLPGAGKTLGAVEHLIELSQREPHRPRYQHGITDLKDGLAIPLDVEQVKDWQSLPPNSIIMIDECQKLMPAKRGAIDSPQWVRDLSTHRHLGLDFILITQHPSLIDKYVRTLVDVHIHTVRKYGTNFVERWRWGICKEDPNAKGAQKDAEAKTTHAMSKVAMQAYKSAEIHTVKRRIPRFVYIGAITLVLIPLLAWLAVKFMHRTQVVAAGGHESPTGSAPLSGKHATLTRDEWIQQQVPRVAGIPWSAPIYDDRKVQSNPDIYCVAYGGEQGDDKCMCKTEQGTRAEVPFVMCQQVAHGGIYNPYRSPSSAPTPPQGQARTSGTASAQPSQPPASGAPSGTSWPAGVGAQTYTPPAAPGSWNPNALAGGTPAS</sequence>
<gene>
    <name evidence="4" type="ORF">ISP17_13450</name>
</gene>
<feature type="compositionally biased region" description="Polar residues" evidence="1">
    <location>
        <begin position="314"/>
        <end position="329"/>
    </location>
</feature>
<dbReference type="Gene3D" id="3.40.50.300">
    <property type="entry name" value="P-loop containing nucleotide triphosphate hydrolases"/>
    <property type="match status" value="1"/>
</dbReference>
<keyword evidence="5" id="KW-1185">Reference proteome</keyword>
<dbReference type="InterPro" id="IPR008900">
    <property type="entry name" value="Zot_N"/>
</dbReference>
<dbReference type="InterPro" id="IPR027417">
    <property type="entry name" value="P-loop_NTPase"/>
</dbReference>
<feature type="transmembrane region" description="Helical" evidence="2">
    <location>
        <begin position="187"/>
        <end position="206"/>
    </location>
</feature>
<evidence type="ECO:0000313" key="4">
    <source>
        <dbReference type="EMBL" id="MFK2904961.1"/>
    </source>
</evidence>
<proteinExistence type="predicted"/>